<dbReference type="InterPro" id="IPR000194">
    <property type="entry name" value="ATPase_F1/V1/A1_a/bsu_nucl-bd"/>
</dbReference>
<evidence type="ECO:0000256" key="10">
    <source>
        <dbReference type="ARBA" id="ARBA00023136"/>
    </source>
</evidence>
<proteinExistence type="inferred from homology"/>
<evidence type="ECO:0000256" key="12">
    <source>
        <dbReference type="ARBA" id="ARBA00023310"/>
    </source>
</evidence>
<comment type="function">
    <text evidence="15">Produces ATP from ADP in the presence of a proton gradient across the membrane. The catalytic sites are hosted primarily by the beta subunits.</text>
</comment>
<dbReference type="Pfam" id="PF02874">
    <property type="entry name" value="ATP-synt_ab_N"/>
    <property type="match status" value="1"/>
</dbReference>
<evidence type="ECO:0000256" key="1">
    <source>
        <dbReference type="ARBA" id="ARBA00004202"/>
    </source>
</evidence>
<dbReference type="GO" id="GO:0005524">
    <property type="term" value="F:ATP binding"/>
    <property type="evidence" value="ECO:0007669"/>
    <property type="project" value="UniProtKB-UniRule"/>
</dbReference>
<protein>
    <recommendedName>
        <fullName evidence="15">ATP synthase subunit beta</fullName>
        <ecNumber evidence="15">7.1.2.2</ecNumber>
    </recommendedName>
    <alternativeName>
        <fullName evidence="15">ATP synthase F1 sector subunit beta</fullName>
    </alternativeName>
    <alternativeName>
        <fullName evidence="15">F-ATPase subunit beta</fullName>
    </alternativeName>
</protein>
<dbReference type="AlphaFoldDB" id="A0A495A4P2"/>
<comment type="function">
    <text evidence="14">Produces ATP from ADP in the presence of a sodium ion gradient across the membrane. The beta chain is the catalytic subunit.</text>
</comment>
<keyword evidence="6 15" id="KW-0375">Hydrogen ion transport</keyword>
<dbReference type="Proteomes" id="UP000269301">
    <property type="component" value="Unassembled WGS sequence"/>
</dbReference>
<keyword evidence="9 15" id="KW-0406">Ion transport</keyword>
<evidence type="ECO:0000256" key="14">
    <source>
        <dbReference type="ARBA" id="ARBA00059242"/>
    </source>
</evidence>
<keyword evidence="17" id="KW-0378">Hydrolase</keyword>
<keyword evidence="7 15" id="KW-0067">ATP-binding</keyword>
<dbReference type="GO" id="GO:0005886">
    <property type="term" value="C:plasma membrane"/>
    <property type="evidence" value="ECO:0007669"/>
    <property type="project" value="UniProtKB-SubCell"/>
</dbReference>
<dbReference type="HAMAP" id="MF_01347">
    <property type="entry name" value="ATP_synth_beta_bact"/>
    <property type="match status" value="1"/>
</dbReference>
<keyword evidence="8 15" id="KW-1278">Translocase</keyword>
<dbReference type="InterPro" id="IPR004100">
    <property type="entry name" value="ATPase_F1/V1/A1_a/bsu_N"/>
</dbReference>
<dbReference type="Gene3D" id="1.10.1140.10">
    <property type="entry name" value="Bovine Mitochondrial F1-atpase, Atp Synthase Beta Chain, Chain D, domain 3"/>
    <property type="match status" value="1"/>
</dbReference>
<dbReference type="Gene3D" id="3.40.50.300">
    <property type="entry name" value="P-loop containing nucleotide triphosphate hydrolases"/>
    <property type="match status" value="1"/>
</dbReference>
<comment type="caution">
    <text evidence="17">The sequence shown here is derived from an EMBL/GenBank/DDBJ whole genome shotgun (WGS) entry which is preliminary data.</text>
</comment>
<keyword evidence="5 15" id="KW-0547">Nucleotide-binding</keyword>
<keyword evidence="3 15" id="KW-0813">Transport</keyword>
<dbReference type="CDD" id="cd18110">
    <property type="entry name" value="ATP-synt_F1_beta_C"/>
    <property type="match status" value="1"/>
</dbReference>
<dbReference type="GO" id="GO:0046962">
    <property type="term" value="F:sodium-transporting ATPase activity, rotational mechanism"/>
    <property type="evidence" value="ECO:0007669"/>
    <property type="project" value="UniProtKB-EC"/>
</dbReference>
<dbReference type="Pfam" id="PF22919">
    <property type="entry name" value="ATP-synt_VA_C"/>
    <property type="match status" value="1"/>
</dbReference>
<dbReference type="SUPFAM" id="SSF47917">
    <property type="entry name" value="C-terminal domain of alpha and beta subunits of F1 ATP synthase"/>
    <property type="match status" value="1"/>
</dbReference>
<comment type="subcellular location">
    <subcellularLocation>
        <location evidence="1 15">Cell membrane</location>
        <topology evidence="1 15">Peripheral membrane protein</topology>
    </subcellularLocation>
</comment>
<sequence length="468" mass="51206">MSKGHVTQVMGPVVDVKFDDDALPEIYDALTVKIDVDEQTTTNLTLEVALQLGDNVVRTIAMSSTDGLQRGAEVTGLGQPISVPVGDVTLGRVFNVLGDKIDLDEDLATDVRRDPIHREPPKFENLSTETEILETGIKVVDLLAPYIKGGKIGLFGGAGVGKTVLIQELINNIAQEHGGISVFAGVGERTREGNDLYYEMKDSGVITKTAMVFGQMNEPPGARMRVALTGLTMAEYFRDEQGQDVLLFIDNIFRFTQAGSEVSALLGRMPSAVGYQPTLSSEMGALQERITSTDKGSVTSIQAIYVPADDYTDPAPATTFAHLDATTNLDRKLSEQGIYPAVDPLESTSRALDPEVVGEEHYKVATEVQQTLQRYKELQDIIAILGMDELGDEDKLVVARARRIQFFLSQNFHVAEQFTGQPGSYVPVQETVKGFREILDGKYDDLPEDAFRLVGRIEEVVEKAEQMA</sequence>
<evidence type="ECO:0000256" key="4">
    <source>
        <dbReference type="ARBA" id="ARBA00022475"/>
    </source>
</evidence>
<dbReference type="EMBL" id="RBZP01000004">
    <property type="protein sequence ID" value="RKQ34372.1"/>
    <property type="molecule type" value="Genomic_DNA"/>
</dbReference>
<dbReference type="Pfam" id="PF00006">
    <property type="entry name" value="ATP-synt_ab"/>
    <property type="match status" value="1"/>
</dbReference>
<dbReference type="GO" id="GO:0016787">
    <property type="term" value="F:hydrolase activity"/>
    <property type="evidence" value="ECO:0007669"/>
    <property type="project" value="UniProtKB-KW"/>
</dbReference>
<dbReference type="InterPro" id="IPR055190">
    <property type="entry name" value="ATP-synt_VA_C"/>
</dbReference>
<dbReference type="SMART" id="SM00382">
    <property type="entry name" value="AAA"/>
    <property type="match status" value="1"/>
</dbReference>
<dbReference type="NCBIfam" id="TIGR01039">
    <property type="entry name" value="atpD"/>
    <property type="match status" value="1"/>
</dbReference>
<keyword evidence="12 15" id="KW-0066">ATP synthesis</keyword>
<dbReference type="RefSeq" id="WP_121203935.1">
    <property type="nucleotide sequence ID" value="NZ_RBZP01000004.1"/>
</dbReference>
<feature type="binding site" evidence="15">
    <location>
        <begin position="156"/>
        <end position="163"/>
    </location>
    <ligand>
        <name>ATP</name>
        <dbReference type="ChEBI" id="CHEBI:30616"/>
    </ligand>
</feature>
<dbReference type="GO" id="GO:0045259">
    <property type="term" value="C:proton-transporting ATP synthase complex"/>
    <property type="evidence" value="ECO:0007669"/>
    <property type="project" value="UniProtKB-KW"/>
</dbReference>
<feature type="domain" description="AAA+ ATPase" evidence="16">
    <location>
        <begin position="148"/>
        <end position="412"/>
    </location>
</feature>
<dbReference type="InterPro" id="IPR003593">
    <property type="entry name" value="AAA+_ATPase"/>
</dbReference>
<dbReference type="SUPFAM" id="SSF52540">
    <property type="entry name" value="P-loop containing nucleoside triphosphate hydrolases"/>
    <property type="match status" value="1"/>
</dbReference>
<keyword evidence="4 15" id="KW-1003">Cell membrane</keyword>
<evidence type="ECO:0000256" key="6">
    <source>
        <dbReference type="ARBA" id="ARBA00022781"/>
    </source>
</evidence>
<dbReference type="PANTHER" id="PTHR15184:SF71">
    <property type="entry name" value="ATP SYNTHASE SUBUNIT BETA, MITOCHONDRIAL"/>
    <property type="match status" value="1"/>
</dbReference>
<evidence type="ECO:0000256" key="2">
    <source>
        <dbReference type="ARBA" id="ARBA00008936"/>
    </source>
</evidence>
<evidence type="ECO:0000256" key="9">
    <source>
        <dbReference type="ARBA" id="ARBA00023065"/>
    </source>
</evidence>
<dbReference type="PANTHER" id="PTHR15184">
    <property type="entry name" value="ATP SYNTHASE"/>
    <property type="match status" value="1"/>
</dbReference>
<evidence type="ECO:0000256" key="8">
    <source>
        <dbReference type="ARBA" id="ARBA00022967"/>
    </source>
</evidence>
<evidence type="ECO:0000256" key="15">
    <source>
        <dbReference type="HAMAP-Rule" id="MF_01347"/>
    </source>
</evidence>
<accession>A0A495A4P2</accession>
<comment type="catalytic activity">
    <reaction evidence="13">
        <text>4 Na(+)(in) + ATP + H2O = 4 Na(+)(out) + ADP + phosphate + H(+)</text>
        <dbReference type="Rhea" id="RHEA:58156"/>
        <dbReference type="ChEBI" id="CHEBI:15377"/>
        <dbReference type="ChEBI" id="CHEBI:15378"/>
        <dbReference type="ChEBI" id="CHEBI:29101"/>
        <dbReference type="ChEBI" id="CHEBI:30616"/>
        <dbReference type="ChEBI" id="CHEBI:43474"/>
        <dbReference type="ChEBI" id="CHEBI:456216"/>
        <dbReference type="EC" id="7.2.2.1"/>
    </reaction>
</comment>
<evidence type="ECO:0000256" key="5">
    <source>
        <dbReference type="ARBA" id="ARBA00022741"/>
    </source>
</evidence>
<dbReference type="InterPro" id="IPR036121">
    <property type="entry name" value="ATPase_F1/V1/A1_a/bsu_N_sf"/>
</dbReference>
<dbReference type="FunFam" id="1.10.1140.10:FF:000001">
    <property type="entry name" value="ATP synthase subunit beta"/>
    <property type="match status" value="1"/>
</dbReference>
<comment type="catalytic activity">
    <reaction evidence="15">
        <text>ATP + H2O + 4 H(+)(in) = ADP + phosphate + 5 H(+)(out)</text>
        <dbReference type="Rhea" id="RHEA:57720"/>
        <dbReference type="ChEBI" id="CHEBI:15377"/>
        <dbReference type="ChEBI" id="CHEBI:15378"/>
        <dbReference type="ChEBI" id="CHEBI:30616"/>
        <dbReference type="ChEBI" id="CHEBI:43474"/>
        <dbReference type="ChEBI" id="CHEBI:456216"/>
        <dbReference type="EC" id="7.1.2.2"/>
    </reaction>
</comment>
<dbReference type="CDD" id="cd01133">
    <property type="entry name" value="F1-ATPase_beta_CD"/>
    <property type="match status" value="1"/>
</dbReference>
<evidence type="ECO:0000256" key="11">
    <source>
        <dbReference type="ARBA" id="ARBA00023196"/>
    </source>
</evidence>
<dbReference type="EC" id="7.1.2.2" evidence="15"/>
<reference evidence="17 18" key="1">
    <citation type="journal article" date="2016" name="Int. J. Syst. Evol. Microbiol.">
        <title>Oceanobacillus halophilus sp. nov., a novel moderately halophilic bacterium from a hypersaline lake.</title>
        <authorList>
            <person name="Amoozegar M.A."/>
            <person name="Bagheri M."/>
            <person name="Makhdoumi A."/>
            <person name="Nikou M.M."/>
            <person name="Fazeli S.A.S."/>
            <person name="Schumann P."/>
            <person name="Sproer C."/>
            <person name="Sanchez-Porro C."/>
            <person name="Ventosa A."/>
        </authorList>
    </citation>
    <scope>NUCLEOTIDE SEQUENCE [LARGE SCALE GENOMIC DNA]</scope>
    <source>
        <strain evidence="17 18">DSM 23996</strain>
    </source>
</reference>
<evidence type="ECO:0000313" key="18">
    <source>
        <dbReference type="Proteomes" id="UP000269301"/>
    </source>
</evidence>
<dbReference type="FunFam" id="2.40.10.170:FF:000005">
    <property type="entry name" value="ATP synthase subunit beta"/>
    <property type="match status" value="1"/>
</dbReference>
<dbReference type="InterPro" id="IPR020003">
    <property type="entry name" value="ATPase_a/bsu_AS"/>
</dbReference>
<dbReference type="InterPro" id="IPR005722">
    <property type="entry name" value="ATP_synth_F1_bsu"/>
</dbReference>
<comment type="similarity">
    <text evidence="2 15">Belongs to the ATPase alpha/beta chains family.</text>
</comment>
<dbReference type="FunFam" id="3.40.50.300:FF:000004">
    <property type="entry name" value="ATP synthase subunit beta"/>
    <property type="match status" value="1"/>
</dbReference>
<evidence type="ECO:0000313" key="17">
    <source>
        <dbReference type="EMBL" id="RKQ34372.1"/>
    </source>
</evidence>
<dbReference type="InterPro" id="IPR050053">
    <property type="entry name" value="ATPase_alpha/beta_chains"/>
</dbReference>
<dbReference type="Gene3D" id="2.40.10.170">
    <property type="match status" value="1"/>
</dbReference>
<evidence type="ECO:0000256" key="3">
    <source>
        <dbReference type="ARBA" id="ARBA00022448"/>
    </source>
</evidence>
<dbReference type="GO" id="GO:0046933">
    <property type="term" value="F:proton-transporting ATP synthase activity, rotational mechanism"/>
    <property type="evidence" value="ECO:0007669"/>
    <property type="project" value="UniProtKB-UniRule"/>
</dbReference>
<name>A0A495A4P2_9BACI</name>
<dbReference type="InterPro" id="IPR024034">
    <property type="entry name" value="ATPase_F1/V1_b/a_C"/>
</dbReference>
<gene>
    <name evidence="15 17" type="primary">atpD</name>
    <name evidence="17" type="ORF">D8M06_08345</name>
</gene>
<dbReference type="SUPFAM" id="SSF50615">
    <property type="entry name" value="N-terminal domain of alpha and beta subunits of F1 ATP synthase"/>
    <property type="match status" value="1"/>
</dbReference>
<keyword evidence="18" id="KW-1185">Reference proteome</keyword>
<organism evidence="17 18">
    <name type="scientific">Oceanobacillus halophilus</name>
    <dbReference type="NCBI Taxonomy" id="930130"/>
    <lineage>
        <taxon>Bacteria</taxon>
        <taxon>Bacillati</taxon>
        <taxon>Bacillota</taxon>
        <taxon>Bacilli</taxon>
        <taxon>Bacillales</taxon>
        <taxon>Bacillaceae</taxon>
        <taxon>Oceanobacillus</taxon>
    </lineage>
</organism>
<dbReference type="CDD" id="cd18115">
    <property type="entry name" value="ATP-synt_F1_beta_N"/>
    <property type="match status" value="1"/>
</dbReference>
<evidence type="ECO:0000259" key="16">
    <source>
        <dbReference type="SMART" id="SM00382"/>
    </source>
</evidence>
<evidence type="ECO:0000256" key="7">
    <source>
        <dbReference type="ARBA" id="ARBA00022840"/>
    </source>
</evidence>
<keyword evidence="11 15" id="KW-0139">CF(1)</keyword>
<dbReference type="OrthoDB" id="9801639at2"/>
<evidence type="ECO:0000256" key="13">
    <source>
        <dbReference type="ARBA" id="ARBA00052325"/>
    </source>
</evidence>
<dbReference type="PROSITE" id="PS00152">
    <property type="entry name" value="ATPASE_ALPHA_BETA"/>
    <property type="match status" value="1"/>
</dbReference>
<keyword evidence="10 15" id="KW-0472">Membrane</keyword>
<dbReference type="InterPro" id="IPR027417">
    <property type="entry name" value="P-loop_NTPase"/>
</dbReference>